<protein>
    <submittedName>
        <fullName evidence="2">Uncharacterized protein</fullName>
    </submittedName>
</protein>
<dbReference type="Proteomes" id="UP000228934">
    <property type="component" value="Unassembled WGS sequence"/>
</dbReference>
<dbReference type="AlphaFoldDB" id="A0A2G9RZ26"/>
<evidence type="ECO:0000313" key="3">
    <source>
        <dbReference type="Proteomes" id="UP000228934"/>
    </source>
</evidence>
<gene>
    <name evidence="2" type="ORF">AB205_0164670</name>
</gene>
<feature type="non-terminal residue" evidence="2">
    <location>
        <position position="104"/>
    </location>
</feature>
<keyword evidence="1" id="KW-0472">Membrane</keyword>
<evidence type="ECO:0000256" key="1">
    <source>
        <dbReference type="SAM" id="Phobius"/>
    </source>
</evidence>
<dbReference type="EMBL" id="KV929532">
    <property type="protein sequence ID" value="PIO33140.1"/>
    <property type="molecule type" value="Genomic_DNA"/>
</dbReference>
<organism evidence="2 3">
    <name type="scientific">Aquarana catesbeiana</name>
    <name type="common">American bullfrog</name>
    <name type="synonym">Rana catesbeiana</name>
    <dbReference type="NCBI Taxonomy" id="8400"/>
    <lineage>
        <taxon>Eukaryota</taxon>
        <taxon>Metazoa</taxon>
        <taxon>Chordata</taxon>
        <taxon>Craniata</taxon>
        <taxon>Vertebrata</taxon>
        <taxon>Euteleostomi</taxon>
        <taxon>Amphibia</taxon>
        <taxon>Batrachia</taxon>
        <taxon>Anura</taxon>
        <taxon>Neobatrachia</taxon>
        <taxon>Ranoidea</taxon>
        <taxon>Ranidae</taxon>
        <taxon>Aquarana</taxon>
    </lineage>
</organism>
<keyword evidence="3" id="KW-1185">Reference proteome</keyword>
<evidence type="ECO:0000313" key="2">
    <source>
        <dbReference type="EMBL" id="PIO33140.1"/>
    </source>
</evidence>
<keyword evidence="1" id="KW-1133">Transmembrane helix</keyword>
<reference evidence="3" key="1">
    <citation type="journal article" date="2017" name="Nat. Commun.">
        <title>The North American bullfrog draft genome provides insight into hormonal regulation of long noncoding RNA.</title>
        <authorList>
            <person name="Hammond S.A."/>
            <person name="Warren R.L."/>
            <person name="Vandervalk B.P."/>
            <person name="Kucuk E."/>
            <person name="Khan H."/>
            <person name="Gibb E.A."/>
            <person name="Pandoh P."/>
            <person name="Kirk H."/>
            <person name="Zhao Y."/>
            <person name="Jones M."/>
            <person name="Mungall A.J."/>
            <person name="Coope R."/>
            <person name="Pleasance S."/>
            <person name="Moore R.A."/>
            <person name="Holt R.A."/>
            <person name="Round J.M."/>
            <person name="Ohora S."/>
            <person name="Walle B.V."/>
            <person name="Veldhoen N."/>
            <person name="Helbing C.C."/>
            <person name="Birol I."/>
        </authorList>
    </citation>
    <scope>NUCLEOTIDE SEQUENCE [LARGE SCALE GENOMIC DNA]</scope>
</reference>
<name>A0A2G9RZ26_AQUCT</name>
<feature type="transmembrane region" description="Helical" evidence="1">
    <location>
        <begin position="21"/>
        <end position="39"/>
    </location>
</feature>
<proteinExistence type="predicted"/>
<sequence length="104" mass="11990">MPELRLISSSHLRHFRYKANLHTILFIDIILCLFCVVALDLKTFGGIAPHISTLSFTLKKRNFDSEKSVTSNYFFSDIKQTVCHVICYLDFFFCVHNIGTKSVL</sequence>
<dbReference type="OrthoDB" id="19742at2759"/>
<keyword evidence="1" id="KW-0812">Transmembrane</keyword>
<accession>A0A2G9RZ26</accession>